<dbReference type="EMBL" id="CAIM01000009">
    <property type="protein sequence ID" value="CCI14909.1"/>
    <property type="molecule type" value="Genomic_DNA"/>
</dbReference>
<name>I4GYN5_MICAE</name>
<evidence type="ECO:0000313" key="2">
    <source>
        <dbReference type="Proteomes" id="UP000003613"/>
    </source>
</evidence>
<accession>I4GYN5</accession>
<dbReference type="Pfam" id="PF14218">
    <property type="entry name" value="COP23"/>
    <property type="match status" value="1"/>
</dbReference>
<evidence type="ECO:0000313" key="1">
    <source>
        <dbReference type="EMBL" id="CCI14909.1"/>
    </source>
</evidence>
<dbReference type="HOGENOM" id="CLU_1433017_0_0_3"/>
<dbReference type="AlphaFoldDB" id="I4GYN5"/>
<dbReference type="InterPro" id="IPR025478">
    <property type="entry name" value="COP23"/>
</dbReference>
<organism evidence="1 2">
    <name type="scientific">Microcystis aeruginosa PCC 9807</name>
    <dbReference type="NCBI Taxonomy" id="1160283"/>
    <lineage>
        <taxon>Bacteria</taxon>
        <taxon>Bacillati</taxon>
        <taxon>Cyanobacteriota</taxon>
        <taxon>Cyanophyceae</taxon>
        <taxon>Oscillatoriophycideae</taxon>
        <taxon>Chroococcales</taxon>
        <taxon>Microcystaceae</taxon>
        <taxon>Microcystis</taxon>
    </lineage>
</organism>
<dbReference type="RefSeq" id="WP_002786040.1">
    <property type="nucleotide sequence ID" value="NZ_HE973325.1"/>
</dbReference>
<reference evidence="1 2" key="1">
    <citation type="submission" date="2012-04" db="EMBL/GenBank/DDBJ databases">
        <authorList>
            <person name="Genoscope - CEA"/>
        </authorList>
    </citation>
    <scope>NUCLEOTIDE SEQUENCE [LARGE SCALE GENOMIC DNA]</scope>
    <source>
        <strain evidence="1 2">9807</strain>
    </source>
</reference>
<proteinExistence type="predicted"/>
<gene>
    <name evidence="1" type="ORF">MICAF_1060006</name>
</gene>
<comment type="caution">
    <text evidence="1">The sequence shown here is derived from an EMBL/GenBank/DDBJ whole genome shotgun (WGS) entry which is preliminary data.</text>
</comment>
<protein>
    <submittedName>
        <fullName evidence="1">Uncharacterized protein</fullName>
    </submittedName>
</protein>
<sequence length="213" mass="25144">MNVFWRYFPLAFVVMLSNGFTPHAMNVFWRYFPLAFVVMLSNGFTPQQGRTESPKIICQIESYPSTKQKVPTTMIQNGTGNLVPLIYWVEEVAGEKPLERCKEVSEIIQARYDDKTWSRSFLRTGKSSDNYPIICFVKEPKDKACDTERELIVKLKRGENAERVLDKMLALRYRTDLKLTGEFRFYYGETHREVYIHVKKFIEEVERSRTERQ</sequence>
<dbReference type="Proteomes" id="UP000003613">
    <property type="component" value="Unassembled WGS sequence"/>
</dbReference>